<dbReference type="InterPro" id="IPR013216">
    <property type="entry name" value="Methyltransf_11"/>
</dbReference>
<comment type="caution">
    <text evidence="2">The sequence shown here is derived from an EMBL/GenBank/DDBJ whole genome shotgun (WGS) entry which is preliminary data.</text>
</comment>
<protein>
    <recommendedName>
        <fullName evidence="1">Methyltransferase type 11 domain-containing protein</fullName>
    </recommendedName>
</protein>
<dbReference type="EMBL" id="LAZR01000300">
    <property type="protein sequence ID" value="KKN76036.1"/>
    <property type="molecule type" value="Genomic_DNA"/>
</dbReference>
<gene>
    <name evidence="2" type="ORF">LCGC14_0374260</name>
</gene>
<reference evidence="2" key="1">
    <citation type="journal article" date="2015" name="Nature">
        <title>Complex archaea that bridge the gap between prokaryotes and eukaryotes.</title>
        <authorList>
            <person name="Spang A."/>
            <person name="Saw J.H."/>
            <person name="Jorgensen S.L."/>
            <person name="Zaremba-Niedzwiedzka K."/>
            <person name="Martijn J."/>
            <person name="Lind A.E."/>
            <person name="van Eijk R."/>
            <person name="Schleper C."/>
            <person name="Guy L."/>
            <person name="Ettema T.J."/>
        </authorList>
    </citation>
    <scope>NUCLEOTIDE SEQUENCE</scope>
</reference>
<feature type="domain" description="Methyltransferase type 11" evidence="1">
    <location>
        <begin position="52"/>
        <end position="94"/>
    </location>
</feature>
<evidence type="ECO:0000313" key="2">
    <source>
        <dbReference type="EMBL" id="KKN76036.1"/>
    </source>
</evidence>
<dbReference type="GO" id="GO:0008757">
    <property type="term" value="F:S-adenosylmethionine-dependent methyltransferase activity"/>
    <property type="evidence" value="ECO:0007669"/>
    <property type="project" value="InterPro"/>
</dbReference>
<sequence>MKNKIRRWMSDWRYKEAKKWLIGKSLDVGSEWYRDMFDVCCDIEGSATENTEKEDIENLTYKDNEFDTVCCLEVLEHTLNPVKAIKELKRVAKKRLIISVPLEPYFSLPRIALLLGWNKEHLTALTETFISHHVGVEPVHHKWFRFRWVFLVYDIK</sequence>
<dbReference type="Gene3D" id="3.40.50.150">
    <property type="entry name" value="Vaccinia Virus protein VP39"/>
    <property type="match status" value="1"/>
</dbReference>
<dbReference type="Pfam" id="PF08241">
    <property type="entry name" value="Methyltransf_11"/>
    <property type="match status" value="1"/>
</dbReference>
<organism evidence="2">
    <name type="scientific">marine sediment metagenome</name>
    <dbReference type="NCBI Taxonomy" id="412755"/>
    <lineage>
        <taxon>unclassified sequences</taxon>
        <taxon>metagenomes</taxon>
        <taxon>ecological metagenomes</taxon>
    </lineage>
</organism>
<proteinExistence type="predicted"/>
<dbReference type="AlphaFoldDB" id="A0A0F9VRD3"/>
<evidence type="ECO:0000259" key="1">
    <source>
        <dbReference type="Pfam" id="PF08241"/>
    </source>
</evidence>
<accession>A0A0F9VRD3</accession>
<dbReference type="SUPFAM" id="SSF53335">
    <property type="entry name" value="S-adenosyl-L-methionine-dependent methyltransferases"/>
    <property type="match status" value="1"/>
</dbReference>
<dbReference type="InterPro" id="IPR029063">
    <property type="entry name" value="SAM-dependent_MTases_sf"/>
</dbReference>
<name>A0A0F9VRD3_9ZZZZ</name>